<dbReference type="EC" id="3.1.3.25" evidence="11"/>
<dbReference type="GO" id="GO:0007165">
    <property type="term" value="P:signal transduction"/>
    <property type="evidence" value="ECO:0007669"/>
    <property type="project" value="TreeGrafter"/>
</dbReference>
<comment type="cofactor">
    <cofactor evidence="2 10 11">
        <name>Mg(2+)</name>
        <dbReference type="ChEBI" id="CHEBI:18420"/>
    </cofactor>
</comment>
<protein>
    <recommendedName>
        <fullName evidence="11">Inositol-1-monophosphatase</fullName>
        <ecNumber evidence="11">3.1.3.25</ecNumber>
    </recommendedName>
</protein>
<dbReference type="Gene3D" id="3.30.540.10">
    <property type="entry name" value="Fructose-1,6-Bisphosphatase, subunit A, domain 1"/>
    <property type="match status" value="1"/>
</dbReference>
<reference evidence="12 13" key="2">
    <citation type="journal article" date="2015" name="Stand. Genomic Sci.">
        <title>High quality draft genomic sequence of Arenimonas donghaensis DSM 18148(T).</title>
        <authorList>
            <person name="Chen F."/>
            <person name="Wang H."/>
            <person name="Cao Y."/>
            <person name="Li X."/>
            <person name="Wang G."/>
        </authorList>
    </citation>
    <scope>NUCLEOTIDE SEQUENCE [LARGE SCALE GENOMIC DNA]</scope>
    <source>
        <strain evidence="12 13">HO3-R19</strain>
    </source>
</reference>
<dbReference type="PATRIC" id="fig|1121014.3.peg.1448"/>
<gene>
    <name evidence="12" type="ORF">N788_03905</name>
</gene>
<sequence length="268" mass="29079">MQKPVVNVMVKAARSAGNLILRHMGKLDALNVFEKSKLDYASEVDAEAEAVIIRELRRAFPDAAMLGEESGAMGKGRSTFVIDPLDGTSNYLRGWPHFCVSIAQVENGEPVHGVVFDPMRNELFTASKGAGALLNDKKIRVAERKDLKGAMLVTGFPPRERQRLAPQLDTIRTMLSEAEDIRRTGSAALDLAYVACGRADAYFEAGVKPWDIAAGLLLVREAGGRVCDFHGRGDKLIDSGQIIAGNLKISEALQKVVYSTNYAAAFSV</sequence>
<proteinExistence type="inferred from homology"/>
<dbReference type="Gene3D" id="3.40.190.80">
    <property type="match status" value="1"/>
</dbReference>
<evidence type="ECO:0000313" key="12">
    <source>
        <dbReference type="EMBL" id="KFL36765.1"/>
    </source>
</evidence>
<dbReference type="RefSeq" id="WP_034223015.1">
    <property type="nucleotide sequence ID" value="NZ_AVCJ01000012.1"/>
</dbReference>
<evidence type="ECO:0000313" key="13">
    <source>
        <dbReference type="Proteomes" id="UP000029085"/>
    </source>
</evidence>
<evidence type="ECO:0000256" key="9">
    <source>
        <dbReference type="ARBA" id="ARBA00063608"/>
    </source>
</evidence>
<evidence type="ECO:0000256" key="8">
    <source>
        <dbReference type="ARBA" id="ARBA00058693"/>
    </source>
</evidence>
<name>A0A087MIR2_9GAMM</name>
<dbReference type="OrthoDB" id="9785695at2"/>
<dbReference type="InterPro" id="IPR000760">
    <property type="entry name" value="Inositol_monophosphatase-like"/>
</dbReference>
<dbReference type="PANTHER" id="PTHR20854">
    <property type="entry name" value="INOSITOL MONOPHOSPHATASE"/>
    <property type="match status" value="1"/>
</dbReference>
<evidence type="ECO:0000256" key="11">
    <source>
        <dbReference type="RuleBase" id="RU364068"/>
    </source>
</evidence>
<dbReference type="Pfam" id="PF00459">
    <property type="entry name" value="Inositol_P"/>
    <property type="match status" value="1"/>
</dbReference>
<feature type="binding site" evidence="10">
    <location>
        <position position="211"/>
    </location>
    <ligand>
        <name>Mg(2+)</name>
        <dbReference type="ChEBI" id="CHEBI:18420"/>
        <label>1</label>
        <note>catalytic</note>
    </ligand>
</feature>
<keyword evidence="6" id="KW-0889">Transcription antitermination</keyword>
<comment type="similarity">
    <text evidence="3 11">Belongs to the inositol monophosphatase superfamily.</text>
</comment>
<dbReference type="GO" id="GO:0046854">
    <property type="term" value="P:phosphatidylinositol phosphate biosynthetic process"/>
    <property type="evidence" value="ECO:0007669"/>
    <property type="project" value="InterPro"/>
</dbReference>
<dbReference type="CDD" id="cd01639">
    <property type="entry name" value="IMPase"/>
    <property type="match status" value="1"/>
</dbReference>
<evidence type="ECO:0000256" key="7">
    <source>
        <dbReference type="ARBA" id="ARBA00022842"/>
    </source>
</evidence>
<keyword evidence="7 10" id="KW-0460">Magnesium</keyword>
<dbReference type="STRING" id="1121014.N788_03905"/>
<dbReference type="GO" id="GO:0031564">
    <property type="term" value="P:transcription antitermination"/>
    <property type="evidence" value="ECO:0007669"/>
    <property type="project" value="UniProtKB-KW"/>
</dbReference>
<dbReference type="SUPFAM" id="SSF56655">
    <property type="entry name" value="Carbohydrate phosphatase"/>
    <property type="match status" value="1"/>
</dbReference>
<keyword evidence="5 11" id="KW-0378">Hydrolase</keyword>
<keyword evidence="6" id="KW-0804">Transcription</keyword>
<dbReference type="FunFam" id="3.30.540.10:FF:000017">
    <property type="entry name" value="Inositol-1-monophosphatase"/>
    <property type="match status" value="1"/>
</dbReference>
<keyword evidence="13" id="KW-1185">Reference proteome</keyword>
<evidence type="ECO:0000256" key="6">
    <source>
        <dbReference type="ARBA" id="ARBA00022814"/>
    </source>
</evidence>
<dbReference type="Proteomes" id="UP000029085">
    <property type="component" value="Unassembled WGS sequence"/>
</dbReference>
<keyword evidence="6" id="KW-0805">Transcription regulation</keyword>
<reference evidence="13" key="1">
    <citation type="submission" date="2013-08" db="EMBL/GenBank/DDBJ databases">
        <title>Genome sequencing of Arenimonas donghaensis.</title>
        <authorList>
            <person name="Chen F."/>
            <person name="Wang G."/>
        </authorList>
    </citation>
    <scope>NUCLEOTIDE SEQUENCE [LARGE SCALE GENOMIC DNA]</scope>
    <source>
        <strain evidence="13">HO3-R19</strain>
    </source>
</reference>
<comment type="catalytic activity">
    <reaction evidence="1 11">
        <text>a myo-inositol phosphate + H2O = myo-inositol + phosphate</text>
        <dbReference type="Rhea" id="RHEA:24056"/>
        <dbReference type="ChEBI" id="CHEBI:15377"/>
        <dbReference type="ChEBI" id="CHEBI:17268"/>
        <dbReference type="ChEBI" id="CHEBI:43474"/>
        <dbReference type="ChEBI" id="CHEBI:84139"/>
        <dbReference type="EC" id="3.1.3.25"/>
    </reaction>
</comment>
<dbReference type="GO" id="GO:0008934">
    <property type="term" value="F:inositol monophosphate 1-phosphatase activity"/>
    <property type="evidence" value="ECO:0007669"/>
    <property type="project" value="InterPro"/>
</dbReference>
<dbReference type="AlphaFoldDB" id="A0A087MIR2"/>
<feature type="binding site" evidence="10">
    <location>
        <position position="68"/>
    </location>
    <ligand>
        <name>Mg(2+)</name>
        <dbReference type="ChEBI" id="CHEBI:18420"/>
        <label>1</label>
        <note>catalytic</note>
    </ligand>
</feature>
<dbReference type="FunFam" id="3.40.190.80:FF:000002">
    <property type="entry name" value="Inositol-1-monophosphatase"/>
    <property type="match status" value="1"/>
</dbReference>
<feature type="binding site" evidence="10">
    <location>
        <position position="85"/>
    </location>
    <ligand>
        <name>Mg(2+)</name>
        <dbReference type="ChEBI" id="CHEBI:18420"/>
        <label>1</label>
        <note>catalytic</note>
    </ligand>
</feature>
<dbReference type="PANTHER" id="PTHR20854:SF4">
    <property type="entry name" value="INOSITOL-1-MONOPHOSPHATASE-RELATED"/>
    <property type="match status" value="1"/>
</dbReference>
<dbReference type="InterPro" id="IPR020583">
    <property type="entry name" value="Inositol_monoP_metal-BS"/>
</dbReference>
<dbReference type="GO" id="GO:0006020">
    <property type="term" value="P:inositol metabolic process"/>
    <property type="evidence" value="ECO:0007669"/>
    <property type="project" value="TreeGrafter"/>
</dbReference>
<comment type="subunit">
    <text evidence="9">Homodimer. The rRNA transcription and antitermination complex (rrnTAC) consists of RNA polymerase (RNAP), NusA, NusB, NusE (rpsJ), NusG, SubB, ribosomal protein S4, DNA and precursor rRNA; S4 is more flexible than other subunits.</text>
</comment>
<evidence type="ECO:0000256" key="3">
    <source>
        <dbReference type="ARBA" id="ARBA00009759"/>
    </source>
</evidence>
<dbReference type="GO" id="GO:0046872">
    <property type="term" value="F:metal ion binding"/>
    <property type="evidence" value="ECO:0007669"/>
    <property type="project" value="UniProtKB-KW"/>
</dbReference>
<feature type="binding site" evidence="10">
    <location>
        <position position="83"/>
    </location>
    <ligand>
        <name>Mg(2+)</name>
        <dbReference type="ChEBI" id="CHEBI:18420"/>
        <label>1</label>
        <note>catalytic</note>
    </ligand>
</feature>
<feature type="binding site" evidence="10">
    <location>
        <position position="86"/>
    </location>
    <ligand>
        <name>Mg(2+)</name>
        <dbReference type="ChEBI" id="CHEBI:18420"/>
        <label>1</label>
        <note>catalytic</note>
    </ligand>
</feature>
<dbReference type="PROSITE" id="PS00630">
    <property type="entry name" value="IMP_2"/>
    <property type="match status" value="1"/>
</dbReference>
<organism evidence="12 13">
    <name type="scientific">Arenimonas donghaensis DSM 18148 = HO3-R19</name>
    <dbReference type="NCBI Taxonomy" id="1121014"/>
    <lineage>
        <taxon>Bacteria</taxon>
        <taxon>Pseudomonadati</taxon>
        <taxon>Pseudomonadota</taxon>
        <taxon>Gammaproteobacteria</taxon>
        <taxon>Lysobacterales</taxon>
        <taxon>Lysobacteraceae</taxon>
        <taxon>Arenimonas</taxon>
    </lineage>
</organism>
<dbReference type="PROSITE" id="PS00629">
    <property type="entry name" value="IMP_1"/>
    <property type="match status" value="1"/>
</dbReference>
<keyword evidence="4 10" id="KW-0479">Metal-binding</keyword>
<accession>A0A087MIR2</accession>
<comment type="function">
    <text evidence="8">Part of the processive rRNA transcription and antitermination complex (rrnTAC). The complex forms an RNA-chaperone ring around the RNA exit tunnel of RNA polymerase (RNAP). It supports rapid transcription and antitermination of rRNA operons, cotranscriptional rRNA folding, and annealing of distal rRNA regions to allow correct ribosome biogenesis. This subunit may play a central role in organizing the structure.</text>
</comment>
<evidence type="ECO:0000256" key="2">
    <source>
        <dbReference type="ARBA" id="ARBA00001946"/>
    </source>
</evidence>
<dbReference type="InterPro" id="IPR033942">
    <property type="entry name" value="IMPase"/>
</dbReference>
<evidence type="ECO:0000256" key="5">
    <source>
        <dbReference type="ARBA" id="ARBA00022801"/>
    </source>
</evidence>
<dbReference type="InterPro" id="IPR020550">
    <property type="entry name" value="Inositol_monophosphatase_CS"/>
</dbReference>
<dbReference type="PRINTS" id="PR01959">
    <property type="entry name" value="SBIMPHPHTASE"/>
</dbReference>
<evidence type="ECO:0000256" key="1">
    <source>
        <dbReference type="ARBA" id="ARBA00001033"/>
    </source>
</evidence>
<evidence type="ECO:0000256" key="4">
    <source>
        <dbReference type="ARBA" id="ARBA00022723"/>
    </source>
</evidence>
<dbReference type="InterPro" id="IPR022337">
    <property type="entry name" value="Inositol_monophosphatase_SuhB"/>
</dbReference>
<comment type="caution">
    <text evidence="12">The sequence shown here is derived from an EMBL/GenBank/DDBJ whole genome shotgun (WGS) entry which is preliminary data.</text>
</comment>
<dbReference type="EMBL" id="AVCJ01000012">
    <property type="protein sequence ID" value="KFL36765.1"/>
    <property type="molecule type" value="Genomic_DNA"/>
</dbReference>
<evidence type="ECO:0000256" key="10">
    <source>
        <dbReference type="PIRSR" id="PIRSR600760-2"/>
    </source>
</evidence>
<dbReference type="PRINTS" id="PR00377">
    <property type="entry name" value="IMPHPHTASES"/>
</dbReference>